<accession>A0A1G7AUS3</accession>
<reference evidence="2" key="1">
    <citation type="submission" date="2016-10" db="EMBL/GenBank/DDBJ databases">
        <authorList>
            <person name="Varghese N."/>
            <person name="Submissions S."/>
        </authorList>
    </citation>
    <scope>NUCLEOTIDE SEQUENCE [LARGE SCALE GENOMIC DNA]</scope>
    <source>
        <strain evidence="2">DSM 25811 / CCM 8410 / LMG 26954 / E90</strain>
    </source>
</reference>
<dbReference type="SUPFAM" id="SSF48452">
    <property type="entry name" value="TPR-like"/>
    <property type="match status" value="1"/>
</dbReference>
<keyword evidence="2" id="KW-1185">Reference proteome</keyword>
<organism evidence="1 2">
    <name type="scientific">Niabella drilacis (strain DSM 25811 / CCM 8410 / CCUG 62505 / LMG 26954 / E90)</name>
    <dbReference type="NCBI Taxonomy" id="1285928"/>
    <lineage>
        <taxon>Bacteria</taxon>
        <taxon>Pseudomonadati</taxon>
        <taxon>Bacteroidota</taxon>
        <taxon>Chitinophagia</taxon>
        <taxon>Chitinophagales</taxon>
        <taxon>Chitinophagaceae</taxon>
        <taxon>Niabella</taxon>
    </lineage>
</organism>
<sequence length="623" mass="69591">MKKTILFFIVVVAFSLTGCKKYLDVNKNIDAPDHVDGYLYLAGIQQQYEGIYWDTRAIGALTQMMGTNSSTYSTYALNSYIPGNDAAGETWRMVYWNQGMNLENLINQSLAAEDWTLAGIGYAIKAFSWDLMAKVNVDAPMKEAFVPGVLTHNYDYEKDIYAQVRAWAYKAIELLEKTDDHIYGTKITANDYIFGGDKSKWIKFAYAVIVRNLSSLSNKTDFSSSYAQELITAAGKSFQNPDDDATLKIAGGSQSAPYSDYNNFWGTANANLSYTYFQHEYAVQLFTGTVPEYDESTGEKVRGVEGNTYYPYKLAADQIVTDTLKNSMGHYDPRVAVKLGTTSNPTFLNQDNADSVKAYRYYGGTFTSTAGPIGTAPSYYGRNAASLYSGTVHDGIGRWIYRDDAPYILTTYAEIQFCLAEAYWKLGKKAEAFAAFKEGVKADMVTTGRYIYPGKAGSATGGDKISKSLFASLADQYVSGPFVNGLANFTLSHIMIQKWIALYPWGAPEAWVDLRKYNYDIKYSGDYPKSGNGWTATMVDQKWDSDPQKVYKGFYLMPAQVQGRKGSYDIKNQGAPCYRLRPRYNSEYMWNKGSLSALKPIPGTADNYQTSIPWFAYPGELPN</sequence>
<dbReference type="AlphaFoldDB" id="A0A1G7AUS3"/>
<evidence type="ECO:0000313" key="2">
    <source>
        <dbReference type="Proteomes" id="UP000198757"/>
    </source>
</evidence>
<dbReference type="PROSITE" id="PS51257">
    <property type="entry name" value="PROKAR_LIPOPROTEIN"/>
    <property type="match status" value="1"/>
</dbReference>
<gene>
    <name evidence="1" type="ORF">SAMN04487894_12531</name>
</gene>
<dbReference type="InterPro" id="IPR011990">
    <property type="entry name" value="TPR-like_helical_dom_sf"/>
</dbReference>
<protein>
    <submittedName>
        <fullName evidence="1">Starch-binding associating with outer membrane</fullName>
    </submittedName>
</protein>
<dbReference type="InterPro" id="IPR041662">
    <property type="entry name" value="SusD-like_2"/>
</dbReference>
<dbReference type="Gene3D" id="1.25.40.390">
    <property type="match status" value="2"/>
</dbReference>
<dbReference type="Proteomes" id="UP000198757">
    <property type="component" value="Unassembled WGS sequence"/>
</dbReference>
<dbReference type="Pfam" id="PF12771">
    <property type="entry name" value="SusD-like_2"/>
    <property type="match status" value="2"/>
</dbReference>
<proteinExistence type="predicted"/>
<dbReference type="STRING" id="1285928.SAMN04487894_12531"/>
<dbReference type="EMBL" id="FMZO01000025">
    <property type="protein sequence ID" value="SDE18618.1"/>
    <property type="molecule type" value="Genomic_DNA"/>
</dbReference>
<dbReference type="OrthoDB" id="9766256at2"/>
<dbReference type="RefSeq" id="WP_090393345.1">
    <property type="nucleotide sequence ID" value="NZ_FMZO01000025.1"/>
</dbReference>
<name>A0A1G7AUS3_NIADE</name>
<evidence type="ECO:0000313" key="1">
    <source>
        <dbReference type="EMBL" id="SDE18618.1"/>
    </source>
</evidence>